<organism evidence="1 2">
    <name type="scientific">Microvirga aerilata</name>
    <dbReference type="NCBI Taxonomy" id="670292"/>
    <lineage>
        <taxon>Bacteria</taxon>
        <taxon>Pseudomonadati</taxon>
        <taxon>Pseudomonadota</taxon>
        <taxon>Alphaproteobacteria</taxon>
        <taxon>Hyphomicrobiales</taxon>
        <taxon>Methylobacteriaceae</taxon>
        <taxon>Microvirga</taxon>
    </lineage>
</organism>
<gene>
    <name evidence="1" type="ORF">JKG68_31625</name>
</gene>
<name>A0A937D162_9HYPH</name>
<protein>
    <submittedName>
        <fullName evidence="1">DUF4440 domain-containing protein</fullName>
    </submittedName>
</protein>
<accession>A0A937D162</accession>
<dbReference type="EMBL" id="JAEQMY010000214">
    <property type="protein sequence ID" value="MBL0408419.1"/>
    <property type="molecule type" value="Genomic_DNA"/>
</dbReference>
<sequence length="139" mass="15725">WFRTLQVCVQTVDFVGSRPLFADDMLTFGSFTAFIVGREATEQEQWRHVWGHIDRFRWRLDDLRTLISGDRLTAVGMAVFESTGYTEDGKVFDRPGRATIVLGREAIGGEWVAQHTHVSLFPGTPSRSFGTKQDHPPAL</sequence>
<dbReference type="AlphaFoldDB" id="A0A937D162"/>
<keyword evidence="2" id="KW-1185">Reference proteome</keyword>
<evidence type="ECO:0000313" key="1">
    <source>
        <dbReference type="EMBL" id="MBL0408419.1"/>
    </source>
</evidence>
<proteinExistence type="predicted"/>
<feature type="non-terminal residue" evidence="1">
    <location>
        <position position="1"/>
    </location>
</feature>
<dbReference type="Gene3D" id="3.10.450.50">
    <property type="match status" value="1"/>
</dbReference>
<dbReference type="Proteomes" id="UP000605848">
    <property type="component" value="Unassembled WGS sequence"/>
</dbReference>
<dbReference type="InterPro" id="IPR032710">
    <property type="entry name" value="NTF2-like_dom_sf"/>
</dbReference>
<evidence type="ECO:0000313" key="2">
    <source>
        <dbReference type="Proteomes" id="UP000605848"/>
    </source>
</evidence>
<reference evidence="1" key="1">
    <citation type="submission" date="2021-01" db="EMBL/GenBank/DDBJ databases">
        <title>Microvirga sp.</title>
        <authorList>
            <person name="Kim M.K."/>
        </authorList>
    </citation>
    <scope>NUCLEOTIDE SEQUENCE</scope>
    <source>
        <strain evidence="1">5420S-16</strain>
    </source>
</reference>
<comment type="caution">
    <text evidence="1">The sequence shown here is derived from an EMBL/GenBank/DDBJ whole genome shotgun (WGS) entry which is preliminary data.</text>
</comment>
<dbReference type="SUPFAM" id="SSF54427">
    <property type="entry name" value="NTF2-like"/>
    <property type="match status" value="1"/>
</dbReference>
<dbReference type="RefSeq" id="WP_202066320.1">
    <property type="nucleotide sequence ID" value="NZ_JAEQMY010000214.1"/>
</dbReference>